<dbReference type="Gene3D" id="3.90.320.10">
    <property type="match status" value="1"/>
</dbReference>
<evidence type="ECO:0000259" key="17">
    <source>
        <dbReference type="PROSITE" id="PS51198"/>
    </source>
</evidence>
<dbReference type="CDD" id="cd17932">
    <property type="entry name" value="DEXQc_UvrD"/>
    <property type="match status" value="1"/>
</dbReference>
<evidence type="ECO:0000259" key="18">
    <source>
        <dbReference type="PROSITE" id="PS51217"/>
    </source>
</evidence>
<dbReference type="RefSeq" id="WP_159525858.1">
    <property type="nucleotide sequence ID" value="NZ_WUUU01000036.1"/>
</dbReference>
<feature type="domain" description="UvrD-like helicase C-terminal" evidence="18">
    <location>
        <begin position="363"/>
        <end position="668"/>
    </location>
</feature>
<evidence type="ECO:0000256" key="10">
    <source>
        <dbReference type="ARBA" id="ARBA00023204"/>
    </source>
</evidence>
<feature type="domain" description="UvrD-like helicase ATP-binding" evidence="17">
    <location>
        <begin position="42"/>
        <end position="362"/>
    </location>
</feature>
<dbReference type="InterPro" id="IPR014017">
    <property type="entry name" value="DNA_helicase_UvrD-like_C"/>
</dbReference>
<dbReference type="Proteomes" id="UP000471521">
    <property type="component" value="Unassembled WGS sequence"/>
</dbReference>
<dbReference type="Pfam" id="PF00580">
    <property type="entry name" value="UvrD-helicase"/>
    <property type="match status" value="1"/>
</dbReference>
<keyword evidence="2" id="KW-0540">Nuclease</keyword>
<evidence type="ECO:0000256" key="13">
    <source>
        <dbReference type="ARBA" id="ARBA00034808"/>
    </source>
</evidence>
<keyword evidence="20" id="KW-1185">Reference proteome</keyword>
<evidence type="ECO:0000256" key="6">
    <source>
        <dbReference type="ARBA" id="ARBA00022806"/>
    </source>
</evidence>
<keyword evidence="9" id="KW-0238">DNA-binding</keyword>
<dbReference type="InterPro" id="IPR014016">
    <property type="entry name" value="UvrD-like_ATP-bd"/>
</dbReference>
<gene>
    <name evidence="19" type="ORF">GRX66_06685</name>
</gene>
<dbReference type="SUPFAM" id="SSF52540">
    <property type="entry name" value="P-loop containing nucleoside triphosphate hydrolases"/>
    <property type="match status" value="1"/>
</dbReference>
<dbReference type="PROSITE" id="PS51217">
    <property type="entry name" value="UVRD_HELICASE_CTER"/>
    <property type="match status" value="1"/>
</dbReference>
<evidence type="ECO:0000256" key="2">
    <source>
        <dbReference type="ARBA" id="ARBA00022722"/>
    </source>
</evidence>
<dbReference type="AlphaFoldDB" id="A0A6B0SEX5"/>
<keyword evidence="7" id="KW-0269">Exonuclease</keyword>
<dbReference type="EMBL" id="WUUU01000036">
    <property type="protein sequence ID" value="MXR20304.1"/>
    <property type="molecule type" value="Genomic_DNA"/>
</dbReference>
<sequence>MSSDNSLPTDATTAPAPGAWSIDHLIATYEAVMREETGNDDWSFNDGQRQVIREGDRPVHVTAGPGSGKSEVSIARVAKWLLVDGEPPRSIVLTTFTKKAAQNLEQRLVDRLSAFGVGGAIDASEVWVGTLHQLCSDIMREYRWDEYTDVELLDEDAQELFIRRESDFVDYLADGETDFFDEVIRWTYSDGGCRKVFAADAATTLFNRIGQYRVDTGALQTADHPALRRLGQARENYEESLVESARCDFTTVQERFRDFLDSTAGERFVSGSESRDLPPLKHVLVDEYQDVNPLQEAIYFDLASRMDVPSLTVVGDDDQSLYRFRGATVDALIEFPQRAERRLGVPESEIPTIQLRHNYRSRPEIVQWINRFIGYHPPMQAPGARADGKEPMRPARPSTQHPNVTCLPGDTEDSTARAFADAVERMHEEGYIEDYSQVALLTHSTRERKPWNSDPTLVGRCVRELEDRGIPFYNPRNKAFLQHDDIQVILASLIQCLDPDLQWFDENVNDSQLNPSVNDWLTTFDRRVPADSELRDRIDSIATKVRQSEPGDPMDIGLLEVFYKLRGSDPISGWTQGPDRNPTRSKRIGKLTSLLESFESIADGLTTARNLCRTSWDQYETVSTRFLGGFYWQFLEYLNSADLDDPEEVHDQIPEGHVQVMTVHQAKGLEFPVTFVGSLDQEPKSGTSHWIEDTLGPFGERRAPASADERAARDLVRQFYVAHSRAVDTLVLLGEQDDFAPGDSAIPSLGYDNDGTPLDLWWFYPDRVAREADEVTDLSTSVGDLSHGDPKRQYSVVADILAFRRCQRQYGFVREYNFEGTGAAQMFAGLVVHRTLDRAHRHFSGDIEGVDGGEVPSEDELREYFDESVEALREQRIFPVGRDIADAVFDHLREFNEEIGPSLYPKVRDTECTLRHDTEDYVLNGVVDVLVDEDTGETRVCDYKASERPDEDDDLLSDFREQLLVYATLYHQKHGEYPDTGVIYFVNEENPEDGKLTVEFDPATVDDALDRFKDTVEEIEQVRERDGWSDISESPGEQTCADCEFRYDCPAVDLD</sequence>
<protein>
    <recommendedName>
        <fullName evidence="13">DNA 3'-5' helicase</fullName>
        <ecNumber evidence="13">5.6.2.4</ecNumber>
    </recommendedName>
</protein>
<dbReference type="EC" id="5.6.2.4" evidence="13"/>
<evidence type="ECO:0000256" key="11">
    <source>
        <dbReference type="ARBA" id="ARBA00023235"/>
    </source>
</evidence>
<dbReference type="InterPro" id="IPR013986">
    <property type="entry name" value="DExx_box_DNA_helicase_dom_sf"/>
</dbReference>
<organism evidence="19 20">
    <name type="scientific">Halobacterium bonnevillei</name>
    <dbReference type="NCBI Taxonomy" id="2692200"/>
    <lineage>
        <taxon>Archaea</taxon>
        <taxon>Methanobacteriati</taxon>
        <taxon>Methanobacteriota</taxon>
        <taxon>Stenosarchaea group</taxon>
        <taxon>Halobacteria</taxon>
        <taxon>Halobacteriales</taxon>
        <taxon>Halobacteriaceae</taxon>
        <taxon>Halobacterium</taxon>
    </lineage>
</organism>
<dbReference type="GO" id="GO:0005524">
    <property type="term" value="F:ATP binding"/>
    <property type="evidence" value="ECO:0007669"/>
    <property type="project" value="UniProtKB-UniRule"/>
</dbReference>
<keyword evidence="8 15" id="KW-0067">ATP-binding</keyword>
<keyword evidence="6 15" id="KW-0347">Helicase</keyword>
<dbReference type="Gene3D" id="3.40.50.300">
    <property type="entry name" value="P-loop containing nucleotide triphosphate hydrolases"/>
    <property type="match status" value="3"/>
</dbReference>
<dbReference type="OrthoDB" id="251913at2157"/>
<keyword evidence="10" id="KW-0234">DNA repair</keyword>
<dbReference type="GO" id="GO:0004527">
    <property type="term" value="F:exonuclease activity"/>
    <property type="evidence" value="ECO:0007669"/>
    <property type="project" value="UniProtKB-KW"/>
</dbReference>
<dbReference type="PROSITE" id="PS51198">
    <property type="entry name" value="UVRD_HELICASE_ATP_BIND"/>
    <property type="match status" value="1"/>
</dbReference>
<evidence type="ECO:0000313" key="20">
    <source>
        <dbReference type="Proteomes" id="UP000471521"/>
    </source>
</evidence>
<comment type="similarity">
    <text evidence="1">Belongs to the helicase family. UvrD subfamily.</text>
</comment>
<dbReference type="InterPro" id="IPR027417">
    <property type="entry name" value="P-loop_NTPase"/>
</dbReference>
<evidence type="ECO:0000256" key="7">
    <source>
        <dbReference type="ARBA" id="ARBA00022839"/>
    </source>
</evidence>
<comment type="catalytic activity">
    <reaction evidence="12">
        <text>Couples ATP hydrolysis with the unwinding of duplex DNA by translocating in the 3'-5' direction.</text>
        <dbReference type="EC" id="5.6.2.4"/>
    </reaction>
</comment>
<evidence type="ECO:0000256" key="3">
    <source>
        <dbReference type="ARBA" id="ARBA00022741"/>
    </source>
</evidence>
<keyword evidence="5 15" id="KW-0378">Hydrolase</keyword>
<proteinExistence type="inferred from homology"/>
<dbReference type="GO" id="GO:0043138">
    <property type="term" value="F:3'-5' DNA helicase activity"/>
    <property type="evidence" value="ECO:0007669"/>
    <property type="project" value="UniProtKB-EC"/>
</dbReference>
<keyword evidence="3 15" id="KW-0547">Nucleotide-binding</keyword>
<feature type="region of interest" description="Disordered" evidence="16">
    <location>
        <begin position="382"/>
        <end position="410"/>
    </location>
</feature>
<name>A0A6B0SEX5_9EURY</name>
<dbReference type="PANTHER" id="PTHR11070:SF2">
    <property type="entry name" value="ATP-DEPENDENT DNA HELICASE SRS2"/>
    <property type="match status" value="1"/>
</dbReference>
<dbReference type="Pfam" id="PF13361">
    <property type="entry name" value="UvrD_C"/>
    <property type="match status" value="1"/>
</dbReference>
<evidence type="ECO:0000256" key="12">
    <source>
        <dbReference type="ARBA" id="ARBA00034617"/>
    </source>
</evidence>
<evidence type="ECO:0000256" key="4">
    <source>
        <dbReference type="ARBA" id="ARBA00022763"/>
    </source>
</evidence>
<evidence type="ECO:0000256" key="14">
    <source>
        <dbReference type="ARBA" id="ARBA00048988"/>
    </source>
</evidence>
<evidence type="ECO:0000256" key="15">
    <source>
        <dbReference type="PROSITE-ProRule" id="PRU00560"/>
    </source>
</evidence>
<comment type="caution">
    <text evidence="19">The sequence shown here is derived from an EMBL/GenBank/DDBJ whole genome shotgun (WGS) entry which is preliminary data.</text>
</comment>
<dbReference type="InterPro" id="IPR000212">
    <property type="entry name" value="DNA_helicase_UvrD/REP"/>
</dbReference>
<evidence type="ECO:0000313" key="19">
    <source>
        <dbReference type="EMBL" id="MXR20304.1"/>
    </source>
</evidence>
<evidence type="ECO:0000256" key="16">
    <source>
        <dbReference type="SAM" id="MobiDB-lite"/>
    </source>
</evidence>
<dbReference type="InterPro" id="IPR011604">
    <property type="entry name" value="PDDEXK-like_dom_sf"/>
</dbReference>
<dbReference type="PANTHER" id="PTHR11070">
    <property type="entry name" value="UVRD / RECB / PCRA DNA HELICASE FAMILY MEMBER"/>
    <property type="match status" value="1"/>
</dbReference>
<evidence type="ECO:0000256" key="8">
    <source>
        <dbReference type="ARBA" id="ARBA00022840"/>
    </source>
</evidence>
<evidence type="ECO:0000256" key="9">
    <source>
        <dbReference type="ARBA" id="ARBA00023125"/>
    </source>
</evidence>
<keyword evidence="11" id="KW-0413">Isomerase</keyword>
<accession>A0A6B0SEX5</accession>
<evidence type="ECO:0000256" key="1">
    <source>
        <dbReference type="ARBA" id="ARBA00009922"/>
    </source>
</evidence>
<dbReference type="Pfam" id="PF12705">
    <property type="entry name" value="PDDEXK_1"/>
    <property type="match status" value="1"/>
</dbReference>
<feature type="binding site" evidence="15">
    <location>
        <begin position="63"/>
        <end position="70"/>
    </location>
    <ligand>
        <name>ATP</name>
        <dbReference type="ChEBI" id="CHEBI:30616"/>
    </ligand>
</feature>
<dbReference type="Gene3D" id="1.10.10.160">
    <property type="match status" value="1"/>
</dbReference>
<dbReference type="GO" id="GO:0003677">
    <property type="term" value="F:DNA binding"/>
    <property type="evidence" value="ECO:0007669"/>
    <property type="project" value="UniProtKB-KW"/>
</dbReference>
<dbReference type="InterPro" id="IPR038726">
    <property type="entry name" value="PDDEXK_AddAB-type"/>
</dbReference>
<evidence type="ECO:0000256" key="5">
    <source>
        <dbReference type="ARBA" id="ARBA00022801"/>
    </source>
</evidence>
<comment type="catalytic activity">
    <reaction evidence="14">
        <text>ATP + H2O = ADP + phosphate + H(+)</text>
        <dbReference type="Rhea" id="RHEA:13065"/>
        <dbReference type="ChEBI" id="CHEBI:15377"/>
        <dbReference type="ChEBI" id="CHEBI:15378"/>
        <dbReference type="ChEBI" id="CHEBI:30616"/>
        <dbReference type="ChEBI" id="CHEBI:43474"/>
        <dbReference type="ChEBI" id="CHEBI:456216"/>
        <dbReference type="EC" id="5.6.2.4"/>
    </reaction>
</comment>
<reference evidence="19 20" key="1">
    <citation type="submission" date="2019-12" db="EMBL/GenBank/DDBJ databases">
        <title>Isolation and characterization of three novel carbon monoxide-oxidizing members of Halobacteria from salione crusts and soils.</title>
        <authorList>
            <person name="Myers M.R."/>
            <person name="King G.M."/>
        </authorList>
    </citation>
    <scope>NUCLEOTIDE SEQUENCE [LARGE SCALE GENOMIC DNA]</scope>
    <source>
        <strain evidence="19 20">PCN9</strain>
    </source>
</reference>
<keyword evidence="4" id="KW-0227">DNA damage</keyword>
<dbReference type="GO" id="GO:0000725">
    <property type="term" value="P:recombinational repair"/>
    <property type="evidence" value="ECO:0007669"/>
    <property type="project" value="TreeGrafter"/>
</dbReference>